<protein>
    <submittedName>
        <fullName evidence="1">Uncharacterized protein</fullName>
    </submittedName>
</protein>
<evidence type="ECO:0000313" key="2">
    <source>
        <dbReference type="Proteomes" id="UP000070258"/>
    </source>
</evidence>
<comment type="caution">
    <text evidence="1">The sequence shown here is derived from an EMBL/GenBank/DDBJ whole genome shotgun (WGS) entry which is preliminary data.</text>
</comment>
<evidence type="ECO:0000313" key="1">
    <source>
        <dbReference type="EMBL" id="KXP14490.1"/>
    </source>
</evidence>
<sequence length="142" mass="14487">MLLGGLSAATGCGLGVKPVAGSGQADTAVAAGTSATTTTAAKPKHVFGPEDFTIKVIVTSSKCFGSAGCNVRYTIDPTYVGPIGALAGRELTVIYTVSGGEAPVIDRFTLKGTQMRYTEESSISTESSGYELSAEVTNVLEQ</sequence>
<dbReference type="Proteomes" id="UP000070258">
    <property type="component" value="Unassembled WGS sequence"/>
</dbReference>
<name>A0A138AVM0_9ACTN</name>
<reference evidence="2" key="1">
    <citation type="submission" date="2016-02" db="EMBL/GenBank/DDBJ databases">
        <authorList>
            <person name="Wen L."/>
            <person name="He K."/>
            <person name="Yang H."/>
        </authorList>
    </citation>
    <scope>NUCLEOTIDE SEQUENCE [LARGE SCALE GENOMIC DNA]</scope>
    <source>
        <strain evidence="2">JCM 15929</strain>
    </source>
</reference>
<dbReference type="EMBL" id="LSRF01000001">
    <property type="protein sequence ID" value="KXP14490.1"/>
    <property type="molecule type" value="Genomic_DNA"/>
</dbReference>
<accession>A0A138AVM0</accession>
<organism evidence="1 2">
    <name type="scientific">Tsukamurella pseudospumae</name>
    <dbReference type="NCBI Taxonomy" id="239498"/>
    <lineage>
        <taxon>Bacteria</taxon>
        <taxon>Bacillati</taxon>
        <taxon>Actinomycetota</taxon>
        <taxon>Actinomycetes</taxon>
        <taxon>Mycobacteriales</taxon>
        <taxon>Tsukamurellaceae</taxon>
        <taxon>Tsukamurella</taxon>
    </lineage>
</organism>
<dbReference type="AlphaFoldDB" id="A0A138AVM0"/>
<proteinExistence type="predicted"/>
<gene>
    <name evidence="1" type="ORF">AXK60_00840</name>
</gene>